<reference evidence="1 2" key="1">
    <citation type="submission" date="2017-08" db="EMBL/GenBank/DDBJ databases">
        <title>Virgibacillus indicus sp. nov. and Virgibacillus profoundi sp. nov, two moderately halophilic bacteria isolated from marine sediment by using the Microfluidic Streak Plate.</title>
        <authorList>
            <person name="Xu B."/>
            <person name="Hu B."/>
            <person name="Wang J."/>
            <person name="Zhu Y."/>
            <person name="Huang L."/>
            <person name="Du W."/>
            <person name="Huang Y."/>
        </authorList>
    </citation>
    <scope>NUCLEOTIDE SEQUENCE [LARGE SCALE GENOMIC DNA]</scope>
    <source>
        <strain evidence="1 2">IO3-P3-H5</strain>
    </source>
</reference>
<gene>
    <name evidence="1" type="ORF">CIL05_20950</name>
</gene>
<dbReference type="RefSeq" id="WP_095657490.1">
    <property type="nucleotide sequence ID" value="NZ_NPOA01000025.1"/>
</dbReference>
<organism evidence="1 2">
    <name type="scientific">Virgibacillus profundi</name>
    <dbReference type="NCBI Taxonomy" id="2024555"/>
    <lineage>
        <taxon>Bacteria</taxon>
        <taxon>Bacillati</taxon>
        <taxon>Bacillota</taxon>
        <taxon>Bacilli</taxon>
        <taxon>Bacillales</taxon>
        <taxon>Bacillaceae</taxon>
        <taxon>Virgibacillus</taxon>
    </lineage>
</organism>
<name>A0A2A2I996_9BACI</name>
<proteinExistence type="predicted"/>
<sequence length="70" mass="8488">MVYKFERQAIKNNRGRYSFESIEDWFKRLKHDVNIATYQKVRYGDLEVSEQEIDQLGQQLKEIEQSFKGK</sequence>
<evidence type="ECO:0000313" key="2">
    <source>
        <dbReference type="Proteomes" id="UP000218887"/>
    </source>
</evidence>
<dbReference type="Proteomes" id="UP000218887">
    <property type="component" value="Unassembled WGS sequence"/>
</dbReference>
<dbReference type="OrthoDB" id="2352496at2"/>
<dbReference type="AlphaFoldDB" id="A0A2A2I996"/>
<protein>
    <submittedName>
        <fullName evidence="1">Uncharacterized protein</fullName>
    </submittedName>
</protein>
<accession>A0A2A2I996</accession>
<comment type="caution">
    <text evidence="1">The sequence shown here is derived from an EMBL/GenBank/DDBJ whole genome shotgun (WGS) entry which is preliminary data.</text>
</comment>
<evidence type="ECO:0000313" key="1">
    <source>
        <dbReference type="EMBL" id="PAV27633.1"/>
    </source>
</evidence>
<keyword evidence="2" id="KW-1185">Reference proteome</keyword>
<dbReference type="EMBL" id="NPOA01000025">
    <property type="protein sequence ID" value="PAV27633.1"/>
    <property type="molecule type" value="Genomic_DNA"/>
</dbReference>